<dbReference type="Pfam" id="PF20247">
    <property type="entry name" value="DUF6602"/>
    <property type="match status" value="1"/>
</dbReference>
<sequence length="353" mass="39212">MNDIVAFDDAEDYGFGSLGQQQSQPSQQHILWLQRTARQMSEEYEEAFKATSGISGRVQETGHTIEAGWKSFLTNWLPPQYEAKTRRYIVGEVDTGETREETDIVILRPNYPKSLREETQILAGGVAAAFSVKSTLRAASIAEAAASCARLDRSLSPREGTPRKELSRSFPYGLLAHSHGWKGDGSNPSQNVSRNLFEADQRHATRPRASLDLVCVPDLGTWNQIKSVQLPMPHWPEMLEGVPPEERQQIIEAMSQTKIRSAFVLNAAQSQGEILASFLTSLYSRLAINDEQLRSLADSFSLMGADTGGRNKVRIWDGPSVLSQGVLGTPVSQWDHFGFGAEYATTYGWHVPW</sequence>
<accession>A0ABS4X2W3</accession>
<evidence type="ECO:0000313" key="3">
    <source>
        <dbReference type="Proteomes" id="UP001519290"/>
    </source>
</evidence>
<name>A0ABS4X2W3_9MICO</name>
<dbReference type="EMBL" id="JAGIOD010000001">
    <property type="protein sequence ID" value="MBP2382799.1"/>
    <property type="molecule type" value="Genomic_DNA"/>
</dbReference>
<organism evidence="2 3">
    <name type="scientific">Brachybacterium sacelli</name>
    <dbReference type="NCBI Taxonomy" id="173364"/>
    <lineage>
        <taxon>Bacteria</taxon>
        <taxon>Bacillati</taxon>
        <taxon>Actinomycetota</taxon>
        <taxon>Actinomycetes</taxon>
        <taxon>Micrococcales</taxon>
        <taxon>Dermabacteraceae</taxon>
        <taxon>Brachybacterium</taxon>
    </lineage>
</organism>
<dbReference type="Proteomes" id="UP001519290">
    <property type="component" value="Unassembled WGS sequence"/>
</dbReference>
<keyword evidence="3" id="KW-1185">Reference proteome</keyword>
<comment type="caution">
    <text evidence="2">The sequence shown here is derived from an EMBL/GenBank/DDBJ whole genome shotgun (WGS) entry which is preliminary data.</text>
</comment>
<dbReference type="InterPro" id="IPR046537">
    <property type="entry name" value="DUF6602"/>
</dbReference>
<proteinExistence type="predicted"/>
<dbReference type="RefSeq" id="WP_209902867.1">
    <property type="nucleotide sequence ID" value="NZ_BAAAJW010000027.1"/>
</dbReference>
<gene>
    <name evidence="2" type="ORF">JOF43_002756</name>
</gene>
<evidence type="ECO:0000259" key="1">
    <source>
        <dbReference type="Pfam" id="PF20247"/>
    </source>
</evidence>
<evidence type="ECO:0000313" key="2">
    <source>
        <dbReference type="EMBL" id="MBP2382799.1"/>
    </source>
</evidence>
<feature type="domain" description="DUF6602" evidence="1">
    <location>
        <begin position="59"/>
        <end position="152"/>
    </location>
</feature>
<reference evidence="2 3" key="1">
    <citation type="submission" date="2021-03" db="EMBL/GenBank/DDBJ databases">
        <title>Sequencing the genomes of 1000 actinobacteria strains.</title>
        <authorList>
            <person name="Klenk H.-P."/>
        </authorList>
    </citation>
    <scope>NUCLEOTIDE SEQUENCE [LARGE SCALE GENOMIC DNA]</scope>
    <source>
        <strain evidence="2 3">DSM 14566</strain>
    </source>
</reference>
<protein>
    <recommendedName>
        <fullName evidence="1">DUF6602 domain-containing protein</fullName>
    </recommendedName>
</protein>